<proteinExistence type="predicted"/>
<organism evidence="2">
    <name type="scientific">Darwinula stevensoni</name>
    <dbReference type="NCBI Taxonomy" id="69355"/>
    <lineage>
        <taxon>Eukaryota</taxon>
        <taxon>Metazoa</taxon>
        <taxon>Ecdysozoa</taxon>
        <taxon>Arthropoda</taxon>
        <taxon>Crustacea</taxon>
        <taxon>Oligostraca</taxon>
        <taxon>Ostracoda</taxon>
        <taxon>Podocopa</taxon>
        <taxon>Podocopida</taxon>
        <taxon>Darwinulocopina</taxon>
        <taxon>Darwinuloidea</taxon>
        <taxon>Darwinulidae</taxon>
        <taxon>Darwinula</taxon>
    </lineage>
</organism>
<keyword evidence="3" id="KW-1185">Reference proteome</keyword>
<dbReference type="AlphaFoldDB" id="A0A7R8XJL9"/>
<dbReference type="Proteomes" id="UP000677054">
    <property type="component" value="Unassembled WGS sequence"/>
</dbReference>
<gene>
    <name evidence="2" type="ORF">DSTB1V02_LOCUS8120</name>
</gene>
<evidence type="ECO:0000256" key="1">
    <source>
        <dbReference type="SAM" id="MobiDB-lite"/>
    </source>
</evidence>
<feature type="compositionally biased region" description="Basic and acidic residues" evidence="1">
    <location>
        <begin position="45"/>
        <end position="63"/>
    </location>
</feature>
<reference evidence="2" key="1">
    <citation type="submission" date="2020-11" db="EMBL/GenBank/DDBJ databases">
        <authorList>
            <person name="Tran Van P."/>
        </authorList>
    </citation>
    <scope>NUCLEOTIDE SEQUENCE</scope>
</reference>
<accession>A0A7R8XJL9</accession>
<protein>
    <submittedName>
        <fullName evidence="2">Uncharacterized protein</fullName>
    </submittedName>
</protein>
<dbReference type="EMBL" id="LR901301">
    <property type="protein sequence ID" value="CAD7248302.1"/>
    <property type="molecule type" value="Genomic_DNA"/>
</dbReference>
<name>A0A7R8XJL9_9CRUS</name>
<feature type="region of interest" description="Disordered" evidence="1">
    <location>
        <begin position="1"/>
        <end position="112"/>
    </location>
</feature>
<evidence type="ECO:0000313" key="2">
    <source>
        <dbReference type="EMBL" id="CAD7248302.1"/>
    </source>
</evidence>
<feature type="compositionally biased region" description="Basic and acidic residues" evidence="1">
    <location>
        <begin position="12"/>
        <end position="24"/>
    </location>
</feature>
<evidence type="ECO:0000313" key="3">
    <source>
        <dbReference type="Proteomes" id="UP000677054"/>
    </source>
</evidence>
<feature type="compositionally biased region" description="Polar residues" evidence="1">
    <location>
        <begin position="1"/>
        <end position="11"/>
    </location>
</feature>
<dbReference type="EMBL" id="CAJPEV010001784">
    <property type="protein sequence ID" value="CAG0894331.1"/>
    <property type="molecule type" value="Genomic_DNA"/>
</dbReference>
<sequence>MTTGRQGWKQTGESKRLEEEKREQATGGGEEEGAGDWRRRRGGSRRLEEEERRERATGTKDLKCPFGPIVSLKSNSVTRSGRLEEEEEKRERATGGGGGEEGAGDWRRRRRGSSDVGSVEWTKLPLTRSPEEFCIITTRKEGTRNLEKSRWLHLHMLWITALKLYTSIATVLLVGHKVVGKEQLTLVSQRNHNLAILSIPVTRKVNSGTSKVRLLNHAAQGNTEVGYLCMVGNIWCFSDWLSG</sequence>